<comment type="caution">
    <text evidence="2">The sequence shown here is derived from an EMBL/GenBank/DDBJ whole genome shotgun (WGS) entry which is preliminary data.</text>
</comment>
<feature type="transmembrane region" description="Helical" evidence="1">
    <location>
        <begin position="28"/>
        <end position="47"/>
    </location>
</feature>
<dbReference type="Pfam" id="PF07610">
    <property type="entry name" value="DUF1573"/>
    <property type="match status" value="1"/>
</dbReference>
<dbReference type="PANTHER" id="PTHR37833:SF1">
    <property type="entry name" value="SIGNAL PEPTIDE PROTEIN"/>
    <property type="match status" value="1"/>
</dbReference>
<keyword evidence="3" id="KW-1185">Reference proteome</keyword>
<sequence length="241" mass="26273">MDVNRITFSKTQTMSRYFSDLSVVSHRWRLWTVIALMLGIGPSLFALTWEKSSLDYTVESGSGQLIMEFPFKNESSEPVTITELKSSCGCSEPTVKTKAIPAGGGDVVKVVYTPGDRVGPQSAQITVTTNEAGVAPVSLRLRVDIKPVVSLVPRLVRWVKADGIVPRTIEIKQLGEKPVRILEVKPVSDALSAELKPGSEAGLWTLTLTPKSLDLPSTTKVEVFTEVNGHKTTYSVFGVVR</sequence>
<reference evidence="2 3" key="1">
    <citation type="submission" date="2019-07" db="EMBL/GenBank/DDBJ databases">
        <title>Description of 53C-WASEF.</title>
        <authorList>
            <person name="Pitt A."/>
            <person name="Hahn M.W."/>
        </authorList>
    </citation>
    <scope>NUCLEOTIDE SEQUENCE [LARGE SCALE GENOMIC DNA]</scope>
    <source>
        <strain evidence="2 3">53C-WASEF</strain>
    </source>
</reference>
<dbReference type="Gene3D" id="2.60.40.10">
    <property type="entry name" value="Immunoglobulins"/>
    <property type="match status" value="1"/>
</dbReference>
<dbReference type="Proteomes" id="UP000315648">
    <property type="component" value="Unassembled WGS sequence"/>
</dbReference>
<proteinExistence type="predicted"/>
<gene>
    <name evidence="2" type="ORF">FPL22_11655</name>
</gene>
<keyword evidence="1" id="KW-1133">Transmembrane helix</keyword>
<evidence type="ECO:0000256" key="1">
    <source>
        <dbReference type="SAM" id="Phobius"/>
    </source>
</evidence>
<dbReference type="InterPro" id="IPR013783">
    <property type="entry name" value="Ig-like_fold"/>
</dbReference>
<evidence type="ECO:0000313" key="3">
    <source>
        <dbReference type="Proteomes" id="UP000315648"/>
    </source>
</evidence>
<name>A0A556QJF0_9BACT</name>
<dbReference type="PANTHER" id="PTHR37833">
    <property type="entry name" value="LIPOPROTEIN-RELATED"/>
    <property type="match status" value="1"/>
</dbReference>
<dbReference type="OrthoDB" id="200071at2"/>
<keyword evidence="1" id="KW-0472">Membrane</keyword>
<protein>
    <submittedName>
        <fullName evidence="2">DUF1573 domain-containing protein</fullName>
    </submittedName>
</protein>
<accession>A0A556QJF0</accession>
<evidence type="ECO:0000313" key="2">
    <source>
        <dbReference type="EMBL" id="TSJ76773.1"/>
    </source>
</evidence>
<dbReference type="EMBL" id="VMBG01000002">
    <property type="protein sequence ID" value="TSJ76773.1"/>
    <property type="molecule type" value="Genomic_DNA"/>
</dbReference>
<organism evidence="2 3">
    <name type="scientific">Rariglobus hedericola</name>
    <dbReference type="NCBI Taxonomy" id="2597822"/>
    <lineage>
        <taxon>Bacteria</taxon>
        <taxon>Pseudomonadati</taxon>
        <taxon>Verrucomicrobiota</taxon>
        <taxon>Opitutia</taxon>
        <taxon>Opitutales</taxon>
        <taxon>Opitutaceae</taxon>
        <taxon>Rariglobus</taxon>
    </lineage>
</organism>
<keyword evidence="1" id="KW-0812">Transmembrane</keyword>
<dbReference type="AlphaFoldDB" id="A0A556QJF0"/>
<dbReference type="InterPro" id="IPR011467">
    <property type="entry name" value="DUF1573"/>
</dbReference>